<dbReference type="RefSeq" id="WP_123212274.1">
    <property type="nucleotide sequence ID" value="NZ_RJVO01000006.1"/>
</dbReference>
<name>A0A3N0V7S2_9GAMM</name>
<dbReference type="InParanoid" id="A0A3N0V7S2"/>
<protein>
    <recommendedName>
        <fullName evidence="3">DUF2752 domain-containing protein</fullName>
    </recommendedName>
</protein>
<dbReference type="EMBL" id="RJVO01000006">
    <property type="protein sequence ID" value="ROH88652.1"/>
    <property type="molecule type" value="Genomic_DNA"/>
</dbReference>
<keyword evidence="2" id="KW-1185">Reference proteome</keyword>
<dbReference type="Proteomes" id="UP000282106">
    <property type="component" value="Unassembled WGS sequence"/>
</dbReference>
<accession>A0A3N0V7S2</accession>
<reference evidence="1 2" key="1">
    <citation type="submission" date="2018-10" db="EMBL/GenBank/DDBJ databases">
        <authorList>
            <person name="Chen W.-M."/>
        </authorList>
    </citation>
    <scope>NUCLEOTIDE SEQUENCE [LARGE SCALE GENOMIC DNA]</scope>
    <source>
        <strain evidence="1 2">THS-13</strain>
    </source>
</reference>
<organism evidence="1 2">
    <name type="scientific">Stagnimonas aquatica</name>
    <dbReference type="NCBI Taxonomy" id="2689987"/>
    <lineage>
        <taxon>Bacteria</taxon>
        <taxon>Pseudomonadati</taxon>
        <taxon>Pseudomonadota</taxon>
        <taxon>Gammaproteobacteria</taxon>
        <taxon>Nevskiales</taxon>
        <taxon>Nevskiaceae</taxon>
        <taxon>Stagnimonas</taxon>
    </lineage>
</organism>
<proteinExistence type="predicted"/>
<evidence type="ECO:0008006" key="3">
    <source>
        <dbReference type="Google" id="ProtNLM"/>
    </source>
</evidence>
<evidence type="ECO:0000313" key="1">
    <source>
        <dbReference type="EMBL" id="ROH88652.1"/>
    </source>
</evidence>
<evidence type="ECO:0000313" key="2">
    <source>
        <dbReference type="Proteomes" id="UP000282106"/>
    </source>
</evidence>
<comment type="caution">
    <text evidence="1">The sequence shown here is derived from an EMBL/GenBank/DDBJ whole genome shotgun (WGS) entry which is preliminary data.</text>
</comment>
<gene>
    <name evidence="1" type="ORF">ED208_12600</name>
</gene>
<dbReference type="AlphaFoldDB" id="A0A3N0V7S2"/>
<sequence length="207" mass="22842">MHCICPACGFNAPLLSFTSEAAAHRFAELTLRVPPALGNVLQLYLHLFAPAKHRMTFEKACRVLEPLLVVIETGNVRYAKRDWSVSHAQLAEALGYMVGRRAELELPLRNHNYLAKVLSSAANKLEAATEAQQIQQKREPPAPTPVAPTADEQKVIARRKAVEELGAELAAAKRLRLEVTRDQLADHLFAAGHTKADIEFALDKVLP</sequence>